<evidence type="ECO:0000256" key="2">
    <source>
        <dbReference type="ARBA" id="ARBA00022801"/>
    </source>
</evidence>
<dbReference type="RefSeq" id="WP_091508035.1">
    <property type="nucleotide sequence ID" value="NZ_FNFH01000001.1"/>
</dbReference>
<dbReference type="Pfam" id="PF21010">
    <property type="entry name" value="HA2_C"/>
    <property type="match status" value="1"/>
</dbReference>
<dbReference type="InterPro" id="IPR024590">
    <property type="entry name" value="HrpA_C"/>
</dbReference>
<dbReference type="GO" id="GO:0003724">
    <property type="term" value="F:RNA helicase activity"/>
    <property type="evidence" value="ECO:0007669"/>
    <property type="project" value="InterPro"/>
</dbReference>
<keyword evidence="8" id="KW-1185">Reference proteome</keyword>
<keyword evidence="4" id="KW-0067">ATP-binding</keyword>
<dbReference type="Pfam" id="PF07717">
    <property type="entry name" value="OB_NTP_bind"/>
    <property type="match status" value="1"/>
</dbReference>
<dbReference type="NCBIfam" id="NF008348">
    <property type="entry name" value="PRK11131.1"/>
    <property type="match status" value="1"/>
</dbReference>
<dbReference type="InterPro" id="IPR027417">
    <property type="entry name" value="P-loop_NTPase"/>
</dbReference>
<dbReference type="SMART" id="SM00382">
    <property type="entry name" value="AAA"/>
    <property type="match status" value="1"/>
</dbReference>
<dbReference type="Pfam" id="PF04408">
    <property type="entry name" value="WHD_HA2"/>
    <property type="match status" value="1"/>
</dbReference>
<dbReference type="InterPro" id="IPR007502">
    <property type="entry name" value="Helicase-assoc_dom"/>
</dbReference>
<keyword evidence="2" id="KW-0378">Hydrolase</keyword>
<dbReference type="FunFam" id="1.20.120.1080:FF:000005">
    <property type="entry name" value="ATP-dependent helicase HrpA"/>
    <property type="match status" value="1"/>
</dbReference>
<dbReference type="Pfam" id="PF11898">
    <property type="entry name" value="DUF3418"/>
    <property type="match status" value="1"/>
</dbReference>
<feature type="domain" description="Helicase C-terminal" evidence="6">
    <location>
        <begin position="283"/>
        <end position="457"/>
    </location>
</feature>
<dbReference type="Gene3D" id="3.40.50.300">
    <property type="entry name" value="P-loop containing nucleotide triphosphate hydrolases"/>
    <property type="match status" value="2"/>
</dbReference>
<feature type="domain" description="Helicase ATP-binding" evidence="5">
    <location>
        <begin position="93"/>
        <end position="256"/>
    </location>
</feature>
<proteinExistence type="predicted"/>
<dbReference type="PROSITE" id="PS51192">
    <property type="entry name" value="HELICASE_ATP_BIND_1"/>
    <property type="match status" value="1"/>
</dbReference>
<dbReference type="Proteomes" id="UP000199305">
    <property type="component" value="Unassembled WGS sequence"/>
</dbReference>
<dbReference type="GO" id="GO:0016787">
    <property type="term" value="F:hydrolase activity"/>
    <property type="evidence" value="ECO:0007669"/>
    <property type="project" value="UniProtKB-KW"/>
</dbReference>
<dbReference type="NCBIfam" id="TIGR01967">
    <property type="entry name" value="DEAH_box_HrpA"/>
    <property type="match status" value="1"/>
</dbReference>
<dbReference type="PROSITE" id="PS51194">
    <property type="entry name" value="HELICASE_CTER"/>
    <property type="match status" value="1"/>
</dbReference>
<gene>
    <name evidence="7" type="ORF">SAMN05216212_0658</name>
</gene>
<evidence type="ECO:0000256" key="4">
    <source>
        <dbReference type="ARBA" id="ARBA00022840"/>
    </source>
</evidence>
<accession>A0A1G8VNL5</accession>
<dbReference type="SMART" id="SM00847">
    <property type="entry name" value="HA2"/>
    <property type="match status" value="1"/>
</dbReference>
<dbReference type="PANTHER" id="PTHR18934">
    <property type="entry name" value="ATP-DEPENDENT RNA HELICASE"/>
    <property type="match status" value="1"/>
</dbReference>
<keyword evidence="3 7" id="KW-0347">Helicase</keyword>
<dbReference type="InterPro" id="IPR048333">
    <property type="entry name" value="HA2_WH"/>
</dbReference>
<dbReference type="SMART" id="SM00490">
    <property type="entry name" value="HELICc"/>
    <property type="match status" value="1"/>
</dbReference>
<dbReference type="InterPro" id="IPR014001">
    <property type="entry name" value="Helicase_ATP-bd"/>
</dbReference>
<reference evidence="8" key="1">
    <citation type="submission" date="2016-10" db="EMBL/GenBank/DDBJ databases">
        <authorList>
            <person name="Varghese N."/>
            <person name="Submissions S."/>
        </authorList>
    </citation>
    <scope>NUCLEOTIDE SEQUENCE [LARGE SCALE GENOMIC DNA]</scope>
    <source>
        <strain evidence="8">CGMCC 1.10658</strain>
    </source>
</reference>
<dbReference type="CDD" id="cd17989">
    <property type="entry name" value="DEXHc_HrpA"/>
    <property type="match status" value="1"/>
</dbReference>
<evidence type="ECO:0000259" key="5">
    <source>
        <dbReference type="PROSITE" id="PS51192"/>
    </source>
</evidence>
<name>A0A1G8VNL5_9GAMM</name>
<protein>
    <submittedName>
        <fullName evidence="7">ATP-dependent helicase HrpA</fullName>
    </submittedName>
</protein>
<dbReference type="InterPro" id="IPR011709">
    <property type="entry name" value="DEAD-box_helicase_OB_fold"/>
</dbReference>
<organism evidence="7 8">
    <name type="scientific">Microbulbifer yueqingensis</name>
    <dbReference type="NCBI Taxonomy" id="658219"/>
    <lineage>
        <taxon>Bacteria</taxon>
        <taxon>Pseudomonadati</taxon>
        <taxon>Pseudomonadota</taxon>
        <taxon>Gammaproteobacteria</taxon>
        <taxon>Cellvibrionales</taxon>
        <taxon>Microbulbiferaceae</taxon>
        <taxon>Microbulbifer</taxon>
    </lineage>
</organism>
<dbReference type="InterPro" id="IPR010222">
    <property type="entry name" value="RNA_helicase_HrpA"/>
</dbReference>
<keyword evidence="1" id="KW-0547">Nucleotide-binding</keyword>
<dbReference type="FunFam" id="3.40.50.300:FF:000575">
    <property type="entry name" value="ATP-dependent helicase hrpA"/>
    <property type="match status" value="1"/>
</dbReference>
<dbReference type="InterPro" id="IPR001650">
    <property type="entry name" value="Helicase_C-like"/>
</dbReference>
<evidence type="ECO:0000313" key="8">
    <source>
        <dbReference type="Proteomes" id="UP000199305"/>
    </source>
</evidence>
<dbReference type="SMART" id="SM00487">
    <property type="entry name" value="DEXDc"/>
    <property type="match status" value="1"/>
</dbReference>
<dbReference type="Pfam" id="PF00271">
    <property type="entry name" value="Helicase_C"/>
    <property type="match status" value="1"/>
</dbReference>
<dbReference type="InterPro" id="IPR003593">
    <property type="entry name" value="AAA+_ATPase"/>
</dbReference>
<dbReference type="CDD" id="cd18791">
    <property type="entry name" value="SF2_C_RHA"/>
    <property type="match status" value="1"/>
</dbReference>
<sequence length="1321" mass="150582">MSHTDTTAALKALSAQFESLLAECMGRDRHRLRKTLGTARRRLQDGKPVDRMLAQLETELQASQALAAARREKLPRASWPEELPVVARREEIAELIAANQVVVVAGETGSGKTTQLPKICLELGRGVYGQIGHTQPRRIAARTVANRIAEELQQPLGQSVGYQVRFTDHSTEHTHVKLMTDGILLAEIQRDPLLNKYDTLIIDEAHERSLNIDFLLGYLKTLLPKRPDLKLIITSATIDLEKFSSHFDDAPIIEVSGRTYPVEIHYRPPADSDADLSDQVIAAVDELLQEEKQSSRRGGDILVFMSGEREIRECAKALRDAHIPQLEVLPLYARLSLAEQNKVFSGHSSSSRRGRRIVLATNVAETSITVPGIRYVIDPGTARISRYSYRSKIQRLPVEAISQASANQRAGRCGRVSAGVCVRLYEESDFLQRPEFTDAEILRTNLGAVILQMLQLRIGDIREFPFVDPPDQRLINDGYKLLEELQAVDSRGRVTPLGRALSRLPLDPQLGRMLLAAREHDCLRELLVIVSALAVQDPRERPAEKRQAADEKHRQWQHEKSDFLSYVQLWDAFEEQRQELSQNQLRKWCQKNFLSWMRMREWRDIHHQLRVASRDLGSDIKLKENREPADYAAVHRAILPGLLGNIGVRDENKEFLGCRNRRFHIFPGSGQFKKPPRWVVAGQLLETSRLFAHTVAKIEPDWALGAAEHLVKRNYFEPHYDARAGQVMAYEKISLYGLVLVEKRRIHFGKLDPKTAREVFIRQALVEQRYDKNRRGKGKFFRHYQALLEELGDLEAKSRRRDILVDDEVVFRFFDERVPADIVNLAGFEHWRKKAEAADPELLFIPRELLMQQSADHVGEAQFPDTLQAGGIEFPLGYHFEPGAVDDGVSIQVPVGALHQVPAARLSWLVPGLLRDKCIALVKALPKQWRKYFVPVPAAVDRALPRMLADNTPLWQALARELKRQTAQELPEAAWESAEQSLEDFYRFNIQVMDEEGELIDQDRDLATLQARYRDRVQQKLASAGDEFERSGITSWDFGDLPETHTLEQGGLKVRAYPALVDEGDSVALKLLDNPREAWRLSRAGTCRLALLHLPEPVKYLRKELLRGKELGLSAADLGRREEVADDILMAAVRELFWPGEQWPRSEAEFRQALERSGELVGMAQEIAALLVKALAQLVPLRKQMKQQKNLAVAMAVGDIQQQLQLLFYRGLLFDTPLEWLRQYSRYLKGIELRLEKAVLDPNRDRRLQAEWHKAADPLLALWEKYGPRVIAAEAELAQYRWMLEEFRVSLFAQSLKTLMPVSSKRLNKLWAEIDQSNPLA</sequence>
<dbReference type="SUPFAM" id="SSF52540">
    <property type="entry name" value="P-loop containing nucleoside triphosphate hydrolases"/>
    <property type="match status" value="1"/>
</dbReference>
<dbReference type="EMBL" id="FNFH01000001">
    <property type="protein sequence ID" value="SDJ67666.1"/>
    <property type="molecule type" value="Genomic_DNA"/>
</dbReference>
<dbReference type="STRING" id="658219.SAMN05216212_0658"/>
<dbReference type="Gene3D" id="1.20.120.1080">
    <property type="match status" value="1"/>
</dbReference>
<dbReference type="Pfam" id="PF00270">
    <property type="entry name" value="DEAD"/>
    <property type="match status" value="1"/>
</dbReference>
<dbReference type="InterPro" id="IPR011545">
    <property type="entry name" value="DEAD/DEAH_box_helicase_dom"/>
</dbReference>
<dbReference type="GO" id="GO:0003723">
    <property type="term" value="F:RNA binding"/>
    <property type="evidence" value="ECO:0007669"/>
    <property type="project" value="TreeGrafter"/>
</dbReference>
<evidence type="ECO:0000259" key="6">
    <source>
        <dbReference type="PROSITE" id="PS51194"/>
    </source>
</evidence>
<evidence type="ECO:0000256" key="3">
    <source>
        <dbReference type="ARBA" id="ARBA00022806"/>
    </source>
</evidence>
<evidence type="ECO:0000313" key="7">
    <source>
        <dbReference type="EMBL" id="SDJ67666.1"/>
    </source>
</evidence>
<dbReference type="PANTHER" id="PTHR18934:SF99">
    <property type="entry name" value="ATP-DEPENDENT RNA HELICASE DHX37-RELATED"/>
    <property type="match status" value="1"/>
</dbReference>
<dbReference type="OrthoDB" id="9805617at2"/>
<evidence type="ECO:0000256" key="1">
    <source>
        <dbReference type="ARBA" id="ARBA00022741"/>
    </source>
</evidence>
<dbReference type="GO" id="GO:0005524">
    <property type="term" value="F:ATP binding"/>
    <property type="evidence" value="ECO:0007669"/>
    <property type="project" value="UniProtKB-KW"/>
</dbReference>